<dbReference type="AlphaFoldDB" id="A0AAV5TDH3"/>
<feature type="non-terminal residue" evidence="1">
    <location>
        <position position="1"/>
    </location>
</feature>
<protein>
    <submittedName>
        <fullName evidence="1">Uncharacterized protein</fullName>
    </submittedName>
</protein>
<evidence type="ECO:0000313" key="2">
    <source>
        <dbReference type="Proteomes" id="UP001432027"/>
    </source>
</evidence>
<accession>A0AAV5TDH3</accession>
<gene>
    <name evidence="1" type="ORF">PENTCL1PPCAC_14019</name>
</gene>
<feature type="non-terminal residue" evidence="1">
    <location>
        <position position="147"/>
    </location>
</feature>
<dbReference type="Proteomes" id="UP001432027">
    <property type="component" value="Unassembled WGS sequence"/>
</dbReference>
<evidence type="ECO:0000313" key="1">
    <source>
        <dbReference type="EMBL" id="GMS91844.1"/>
    </source>
</evidence>
<dbReference type="EMBL" id="BTSX01000004">
    <property type="protein sequence ID" value="GMS91844.1"/>
    <property type="molecule type" value="Genomic_DNA"/>
</dbReference>
<proteinExistence type="predicted"/>
<keyword evidence="2" id="KW-1185">Reference proteome</keyword>
<organism evidence="1 2">
    <name type="scientific">Pristionchus entomophagus</name>
    <dbReference type="NCBI Taxonomy" id="358040"/>
    <lineage>
        <taxon>Eukaryota</taxon>
        <taxon>Metazoa</taxon>
        <taxon>Ecdysozoa</taxon>
        <taxon>Nematoda</taxon>
        <taxon>Chromadorea</taxon>
        <taxon>Rhabditida</taxon>
        <taxon>Rhabditina</taxon>
        <taxon>Diplogasteromorpha</taxon>
        <taxon>Diplogasteroidea</taxon>
        <taxon>Neodiplogasteridae</taxon>
        <taxon>Pristionchus</taxon>
    </lineage>
</organism>
<sequence>DSMETYSAHGRRVSFGEPIDEIASVSSAEHSHRDPAPIRSILKNHNVTNLLKIANDKMLRELEQCVEERDRLRACIAGADVSNLLPRTKSAQTRYRDHMIEQLSAVSELIEDKYGLLRQTLCEDSMPAWLRDKENAASSITLVGHNT</sequence>
<name>A0AAV5TDH3_9BILA</name>
<reference evidence="1" key="1">
    <citation type="submission" date="2023-10" db="EMBL/GenBank/DDBJ databases">
        <title>Genome assembly of Pristionchus species.</title>
        <authorList>
            <person name="Yoshida K."/>
            <person name="Sommer R.J."/>
        </authorList>
    </citation>
    <scope>NUCLEOTIDE SEQUENCE</scope>
    <source>
        <strain evidence="1">RS0144</strain>
    </source>
</reference>
<comment type="caution">
    <text evidence="1">The sequence shown here is derived from an EMBL/GenBank/DDBJ whole genome shotgun (WGS) entry which is preliminary data.</text>
</comment>